<dbReference type="GO" id="GO:0035438">
    <property type="term" value="F:cyclic-di-GMP binding"/>
    <property type="evidence" value="ECO:0007669"/>
    <property type="project" value="InterPro"/>
</dbReference>
<keyword evidence="3" id="KW-1185">Reference proteome</keyword>
<dbReference type="Gene3D" id="2.40.10.220">
    <property type="entry name" value="predicted glycosyltransferase like domains"/>
    <property type="match status" value="1"/>
</dbReference>
<dbReference type="Proteomes" id="UP000241808">
    <property type="component" value="Unassembled WGS sequence"/>
</dbReference>
<dbReference type="EMBL" id="PZZL01000012">
    <property type="protein sequence ID" value="PTM50880.1"/>
    <property type="molecule type" value="Genomic_DNA"/>
</dbReference>
<evidence type="ECO:0000313" key="2">
    <source>
        <dbReference type="EMBL" id="PTM50880.1"/>
    </source>
</evidence>
<sequence>MARQSISERRRGGRRQDLRYSARIENLADGVETACTILDVSQTGARLIARDPDQIGEEFLLRLAIGRQAQRHCEVVWRDGATMGVRFLVAPEPGP</sequence>
<reference evidence="2 3" key="1">
    <citation type="submission" date="2018-04" db="EMBL/GenBank/DDBJ databases">
        <title>Genomic Encyclopedia of Archaeal and Bacterial Type Strains, Phase II (KMG-II): from individual species to whole genera.</title>
        <authorList>
            <person name="Goeker M."/>
        </authorList>
    </citation>
    <scope>NUCLEOTIDE SEQUENCE [LARGE SCALE GENOMIC DNA]</scope>
    <source>
        <strain evidence="2 3">DSM 25521</strain>
    </source>
</reference>
<dbReference type="SUPFAM" id="SSF141371">
    <property type="entry name" value="PilZ domain-like"/>
    <property type="match status" value="1"/>
</dbReference>
<comment type="caution">
    <text evidence="2">The sequence shown here is derived from an EMBL/GenBank/DDBJ whole genome shotgun (WGS) entry which is preliminary data.</text>
</comment>
<dbReference type="RefSeq" id="WP_170118320.1">
    <property type="nucleotide sequence ID" value="NZ_JAIESU010000034.1"/>
</dbReference>
<dbReference type="Pfam" id="PF07238">
    <property type="entry name" value="PilZ"/>
    <property type="match status" value="1"/>
</dbReference>
<name>A0A2T4YXI8_9HYPH</name>
<gene>
    <name evidence="2" type="ORF">C8P69_11242</name>
</gene>
<proteinExistence type="predicted"/>
<feature type="domain" description="PilZ" evidence="1">
    <location>
        <begin position="8"/>
        <end position="90"/>
    </location>
</feature>
<dbReference type="AlphaFoldDB" id="A0A2T4YXI8"/>
<evidence type="ECO:0000259" key="1">
    <source>
        <dbReference type="Pfam" id="PF07238"/>
    </source>
</evidence>
<protein>
    <submittedName>
        <fullName evidence="2">PilZ domain-containing protein</fullName>
    </submittedName>
</protein>
<organism evidence="2 3">
    <name type="scientific">Phreatobacter oligotrophus</name>
    <dbReference type="NCBI Taxonomy" id="1122261"/>
    <lineage>
        <taxon>Bacteria</taxon>
        <taxon>Pseudomonadati</taxon>
        <taxon>Pseudomonadota</taxon>
        <taxon>Alphaproteobacteria</taxon>
        <taxon>Hyphomicrobiales</taxon>
        <taxon>Phreatobacteraceae</taxon>
        <taxon>Phreatobacter</taxon>
    </lineage>
</organism>
<accession>A0A2T4YXI8</accession>
<dbReference type="InterPro" id="IPR009875">
    <property type="entry name" value="PilZ_domain"/>
</dbReference>
<evidence type="ECO:0000313" key="3">
    <source>
        <dbReference type="Proteomes" id="UP000241808"/>
    </source>
</evidence>